<sequence length="79" mass="8514">MGYRKVVLVTNSSYSPDADDLLISLLGNGTKLICIVGIDSAIWEEVLDELAVGDGSHVYSVTTTSHPDELESEVIDFAE</sequence>
<dbReference type="Proteomes" id="UP000838160">
    <property type="component" value="Unassembled WGS sequence"/>
</dbReference>
<gene>
    <name evidence="1" type="ORF">VHP8226_02033</name>
</gene>
<evidence type="ECO:0000313" key="1">
    <source>
        <dbReference type="EMBL" id="CAH0526663.1"/>
    </source>
</evidence>
<reference evidence="1" key="1">
    <citation type="submission" date="2021-12" db="EMBL/GenBank/DDBJ databases">
        <authorList>
            <person name="Rodrigo-Torres L."/>
            <person name="Arahal R. D."/>
            <person name="Lucena T."/>
        </authorList>
    </citation>
    <scope>NUCLEOTIDE SEQUENCE</scope>
    <source>
        <strain evidence="1">CECT 8226</strain>
    </source>
</reference>
<evidence type="ECO:0000313" key="2">
    <source>
        <dbReference type="Proteomes" id="UP000838160"/>
    </source>
</evidence>
<protein>
    <submittedName>
        <fullName evidence="1">Uncharacterized protein</fullName>
    </submittedName>
</protein>
<keyword evidence="2" id="KW-1185">Reference proteome</keyword>
<comment type="caution">
    <text evidence="1">The sequence shown here is derived from an EMBL/GenBank/DDBJ whole genome shotgun (WGS) entry which is preliminary data.</text>
</comment>
<accession>A0ABM8ZJB7</accession>
<organism evidence="1 2">
    <name type="scientific">Vibrio hippocampi</name>
    <dbReference type="NCBI Taxonomy" id="654686"/>
    <lineage>
        <taxon>Bacteria</taxon>
        <taxon>Pseudomonadati</taxon>
        <taxon>Pseudomonadota</taxon>
        <taxon>Gammaproteobacteria</taxon>
        <taxon>Vibrionales</taxon>
        <taxon>Vibrionaceae</taxon>
        <taxon>Vibrio</taxon>
    </lineage>
</organism>
<proteinExistence type="predicted"/>
<name>A0ABM8ZJB7_9VIBR</name>
<dbReference type="RefSeq" id="WP_237484919.1">
    <property type="nucleotide sequence ID" value="NZ_CAKLCM010000002.1"/>
</dbReference>
<dbReference type="EMBL" id="CAKLCM010000002">
    <property type="protein sequence ID" value="CAH0526663.1"/>
    <property type="molecule type" value="Genomic_DNA"/>
</dbReference>